<dbReference type="AlphaFoldDB" id="G7JDX1"/>
<dbReference type="PANTHER" id="PTHR24223">
    <property type="entry name" value="ATP-BINDING CASSETTE SUB-FAMILY C"/>
    <property type="match status" value="1"/>
</dbReference>
<reference evidence="3 5" key="2">
    <citation type="journal article" date="2014" name="BMC Genomics">
        <title>An improved genome release (version Mt4.0) for the model legume Medicago truncatula.</title>
        <authorList>
            <person name="Tang H."/>
            <person name="Krishnakumar V."/>
            <person name="Bidwell S."/>
            <person name="Rosen B."/>
            <person name="Chan A."/>
            <person name="Zhou S."/>
            <person name="Gentzbittel L."/>
            <person name="Childs K.L."/>
            <person name="Yandell M."/>
            <person name="Gundlach H."/>
            <person name="Mayer K.F."/>
            <person name="Schwartz D.C."/>
            <person name="Town C.D."/>
        </authorList>
    </citation>
    <scope>GENOME REANNOTATION</scope>
    <source>
        <strain evidence="4 5">cv. Jemalong A17</strain>
    </source>
</reference>
<dbReference type="InterPro" id="IPR050173">
    <property type="entry name" value="ABC_transporter_C-like"/>
</dbReference>
<evidence type="ECO:0000313" key="3">
    <source>
        <dbReference type="EMBL" id="AES89863.1"/>
    </source>
</evidence>
<dbReference type="PANTHER" id="PTHR24223:SF367">
    <property type="entry name" value="ABC-TYPE XENOBIOTIC TRANSPORTER"/>
    <property type="match status" value="1"/>
</dbReference>
<gene>
    <name evidence="3" type="ordered locus">MTR_4g081000</name>
</gene>
<dbReference type="Proteomes" id="UP000002051">
    <property type="component" value="Chromosome 4"/>
</dbReference>
<dbReference type="SUPFAM" id="SSF52540">
    <property type="entry name" value="P-loop containing nucleoside triphosphate hydrolases"/>
    <property type="match status" value="1"/>
</dbReference>
<reference evidence="3 5" key="1">
    <citation type="journal article" date="2011" name="Nature">
        <title>The Medicago genome provides insight into the evolution of rhizobial symbioses.</title>
        <authorList>
            <person name="Young N.D."/>
            <person name="Debelle F."/>
            <person name="Oldroyd G.E."/>
            <person name="Geurts R."/>
            <person name="Cannon S.B."/>
            <person name="Udvardi M.K."/>
            <person name="Benedito V.A."/>
            <person name="Mayer K.F."/>
            <person name="Gouzy J."/>
            <person name="Schoof H."/>
            <person name="Van de Peer Y."/>
            <person name="Proost S."/>
            <person name="Cook D.R."/>
            <person name="Meyers B.C."/>
            <person name="Spannagl M."/>
            <person name="Cheung F."/>
            <person name="De Mita S."/>
            <person name="Krishnakumar V."/>
            <person name="Gundlach H."/>
            <person name="Zhou S."/>
            <person name="Mudge J."/>
            <person name="Bharti A.K."/>
            <person name="Murray J.D."/>
            <person name="Naoumkina M.A."/>
            <person name="Rosen B."/>
            <person name="Silverstein K.A."/>
            <person name="Tang H."/>
            <person name="Rombauts S."/>
            <person name="Zhao P.X."/>
            <person name="Zhou P."/>
            <person name="Barbe V."/>
            <person name="Bardou P."/>
            <person name="Bechner M."/>
            <person name="Bellec A."/>
            <person name="Berger A."/>
            <person name="Berges H."/>
            <person name="Bidwell S."/>
            <person name="Bisseling T."/>
            <person name="Choisne N."/>
            <person name="Couloux A."/>
            <person name="Denny R."/>
            <person name="Deshpande S."/>
            <person name="Dai X."/>
            <person name="Doyle J.J."/>
            <person name="Dudez A.M."/>
            <person name="Farmer A.D."/>
            <person name="Fouteau S."/>
            <person name="Franken C."/>
            <person name="Gibelin C."/>
            <person name="Gish J."/>
            <person name="Goldstein S."/>
            <person name="Gonzalez A.J."/>
            <person name="Green P.J."/>
            <person name="Hallab A."/>
            <person name="Hartog M."/>
            <person name="Hua A."/>
            <person name="Humphray S.J."/>
            <person name="Jeong D.H."/>
            <person name="Jing Y."/>
            <person name="Jocker A."/>
            <person name="Kenton S.M."/>
            <person name="Kim D.J."/>
            <person name="Klee K."/>
            <person name="Lai H."/>
            <person name="Lang C."/>
            <person name="Lin S."/>
            <person name="Macmil S.L."/>
            <person name="Magdelenat G."/>
            <person name="Matthews L."/>
            <person name="McCorrison J."/>
            <person name="Monaghan E.L."/>
            <person name="Mun J.H."/>
            <person name="Najar F.Z."/>
            <person name="Nicholson C."/>
            <person name="Noirot C."/>
            <person name="O'Bleness M."/>
            <person name="Paule C.R."/>
            <person name="Poulain J."/>
            <person name="Prion F."/>
            <person name="Qin B."/>
            <person name="Qu C."/>
            <person name="Retzel E.F."/>
            <person name="Riddle C."/>
            <person name="Sallet E."/>
            <person name="Samain S."/>
            <person name="Samson N."/>
            <person name="Sanders I."/>
            <person name="Saurat O."/>
            <person name="Scarpelli C."/>
            <person name="Schiex T."/>
            <person name="Segurens B."/>
            <person name="Severin A.J."/>
            <person name="Sherrier D.J."/>
            <person name="Shi R."/>
            <person name="Sims S."/>
            <person name="Singer S.R."/>
            <person name="Sinharoy S."/>
            <person name="Sterck L."/>
            <person name="Viollet A."/>
            <person name="Wang B.B."/>
            <person name="Wang K."/>
            <person name="Wang M."/>
            <person name="Wang X."/>
            <person name="Warfsmann J."/>
            <person name="Weissenbach J."/>
            <person name="White D.D."/>
            <person name="White J.D."/>
            <person name="Wiley G.B."/>
            <person name="Wincker P."/>
            <person name="Xing Y."/>
            <person name="Yang L."/>
            <person name="Yao Z."/>
            <person name="Ying F."/>
            <person name="Zhai J."/>
            <person name="Zhou L."/>
            <person name="Zuber A."/>
            <person name="Denarie J."/>
            <person name="Dixon R.A."/>
            <person name="May G.D."/>
            <person name="Schwartz D.C."/>
            <person name="Rogers J."/>
            <person name="Quetier F."/>
            <person name="Town C.D."/>
            <person name="Roe B.A."/>
        </authorList>
    </citation>
    <scope>NUCLEOTIDE SEQUENCE [LARGE SCALE GENOMIC DNA]</scope>
    <source>
        <strain evidence="3">A17</strain>
        <strain evidence="4 5">cv. Jemalong A17</strain>
    </source>
</reference>
<protein>
    <recommendedName>
        <fullName evidence="6">ABC transporter domain-containing protein</fullName>
    </recommendedName>
</protein>
<sequence length="128" mass="14431">MTGSDFCVPGQKRPEDKRAQKYLTKSDPLRAMEVGSGKSTLLTTILGEVYKTKIDVHGKFGYVSQTAWIQTGTIRENIFFGSELDDVIGERGVNLNEGSKWKAINSGRRKRDRRYMIEALLTISELDD</sequence>
<evidence type="ECO:0000256" key="2">
    <source>
        <dbReference type="ARBA" id="ARBA00022840"/>
    </source>
</evidence>
<evidence type="ECO:0008006" key="6">
    <source>
        <dbReference type="Google" id="ProtNLM"/>
    </source>
</evidence>
<dbReference type="HOGENOM" id="CLU_1962853_0_0_1"/>
<dbReference type="Gene3D" id="3.40.50.300">
    <property type="entry name" value="P-loop containing nucleotide triphosphate hydrolases"/>
    <property type="match status" value="1"/>
</dbReference>
<evidence type="ECO:0000313" key="5">
    <source>
        <dbReference type="Proteomes" id="UP000002051"/>
    </source>
</evidence>
<name>G7JDX1_MEDTR</name>
<evidence type="ECO:0000313" key="4">
    <source>
        <dbReference type="EnsemblPlants" id="AES89863"/>
    </source>
</evidence>
<dbReference type="EnsemblPlants" id="AES89863">
    <property type="protein sequence ID" value="AES89863"/>
    <property type="gene ID" value="MTR_4g081000"/>
</dbReference>
<proteinExistence type="predicted"/>
<reference evidence="4" key="3">
    <citation type="submission" date="2015-04" db="UniProtKB">
        <authorList>
            <consortium name="EnsemblPlants"/>
        </authorList>
    </citation>
    <scope>IDENTIFICATION</scope>
    <source>
        <strain evidence="4">cv. Jemalong A17</strain>
    </source>
</reference>
<dbReference type="GO" id="GO:0005524">
    <property type="term" value="F:ATP binding"/>
    <property type="evidence" value="ECO:0007669"/>
    <property type="project" value="UniProtKB-KW"/>
</dbReference>
<keyword evidence="5" id="KW-1185">Reference proteome</keyword>
<evidence type="ECO:0000256" key="1">
    <source>
        <dbReference type="ARBA" id="ARBA00022741"/>
    </source>
</evidence>
<dbReference type="EMBL" id="CM001220">
    <property type="protein sequence ID" value="AES89863.1"/>
    <property type="molecule type" value="Genomic_DNA"/>
</dbReference>
<dbReference type="InterPro" id="IPR027417">
    <property type="entry name" value="P-loop_NTPase"/>
</dbReference>
<keyword evidence="2" id="KW-0067">ATP-binding</keyword>
<keyword evidence="1" id="KW-0547">Nucleotide-binding</keyword>
<accession>G7JDX1</accession>
<organism evidence="3 5">
    <name type="scientific">Medicago truncatula</name>
    <name type="common">Barrel medic</name>
    <name type="synonym">Medicago tribuloides</name>
    <dbReference type="NCBI Taxonomy" id="3880"/>
    <lineage>
        <taxon>Eukaryota</taxon>
        <taxon>Viridiplantae</taxon>
        <taxon>Streptophyta</taxon>
        <taxon>Embryophyta</taxon>
        <taxon>Tracheophyta</taxon>
        <taxon>Spermatophyta</taxon>
        <taxon>Magnoliopsida</taxon>
        <taxon>eudicotyledons</taxon>
        <taxon>Gunneridae</taxon>
        <taxon>Pentapetalae</taxon>
        <taxon>rosids</taxon>
        <taxon>fabids</taxon>
        <taxon>Fabales</taxon>
        <taxon>Fabaceae</taxon>
        <taxon>Papilionoideae</taxon>
        <taxon>50 kb inversion clade</taxon>
        <taxon>NPAAA clade</taxon>
        <taxon>Hologalegina</taxon>
        <taxon>IRL clade</taxon>
        <taxon>Trifolieae</taxon>
        <taxon>Medicago</taxon>
    </lineage>
</organism>